<reference evidence="1" key="1">
    <citation type="submission" date="2024-10" db="EMBL/GenBank/DDBJ databases">
        <title>Newly identified hadal zoon P2-like virus reveal genomic diversity and biogeographic distributions.</title>
        <authorList>
            <person name="Liu Y."/>
        </authorList>
    </citation>
    <scope>NUCLEOTIDE SEQUENCE</scope>
</reference>
<accession>A0AB74UNX1</accession>
<sequence>MADQPARSDRRLPLDDQLEAVLQQVCEQQDLQSLDDAAEWLLRRRLRKGTQGLTGRGRALYPVGRKQ</sequence>
<protein>
    <submittedName>
        <fullName evidence="1">DnaA-like protein</fullName>
    </submittedName>
</protein>
<organism evidence="1">
    <name type="scientific">Halomonas phage vB_HboP_4908</name>
    <dbReference type="NCBI Taxonomy" id="3350578"/>
    <lineage>
        <taxon>Viruses</taxon>
    </lineage>
</organism>
<evidence type="ECO:0000313" key="1">
    <source>
        <dbReference type="EMBL" id="XHV15910.1"/>
    </source>
</evidence>
<proteinExistence type="predicted"/>
<dbReference type="EMBL" id="PQ368759">
    <property type="protein sequence ID" value="XHV15910.1"/>
    <property type="molecule type" value="Genomic_DNA"/>
</dbReference>
<name>A0AB74UNX1_9VIRU</name>